<feature type="coiled-coil region" evidence="1">
    <location>
        <begin position="797"/>
        <end position="824"/>
    </location>
</feature>
<dbReference type="GO" id="GO:0005777">
    <property type="term" value="C:peroxisome"/>
    <property type="evidence" value="ECO:0007669"/>
    <property type="project" value="TreeGrafter"/>
</dbReference>
<dbReference type="InterPro" id="IPR039889">
    <property type="entry name" value="CCD33"/>
</dbReference>
<name>A0AAE0TD60_9BIVA</name>
<comment type="caution">
    <text evidence="3">The sequence shown here is derived from an EMBL/GenBank/DDBJ whole genome shotgun (WGS) entry which is preliminary data.</text>
</comment>
<proteinExistence type="predicted"/>
<feature type="region of interest" description="Disordered" evidence="2">
    <location>
        <begin position="739"/>
        <end position="766"/>
    </location>
</feature>
<feature type="coiled-coil region" evidence="1">
    <location>
        <begin position="853"/>
        <end position="1009"/>
    </location>
</feature>
<dbReference type="EMBL" id="JAEAOA010002295">
    <property type="protein sequence ID" value="KAK3608202.1"/>
    <property type="molecule type" value="Genomic_DNA"/>
</dbReference>
<gene>
    <name evidence="3" type="ORF">CHS0354_039218</name>
</gene>
<dbReference type="InterPro" id="IPR035892">
    <property type="entry name" value="C2_domain_sf"/>
</dbReference>
<organism evidence="3 4">
    <name type="scientific">Potamilus streckersoni</name>
    <dbReference type="NCBI Taxonomy" id="2493646"/>
    <lineage>
        <taxon>Eukaryota</taxon>
        <taxon>Metazoa</taxon>
        <taxon>Spiralia</taxon>
        <taxon>Lophotrochozoa</taxon>
        <taxon>Mollusca</taxon>
        <taxon>Bivalvia</taxon>
        <taxon>Autobranchia</taxon>
        <taxon>Heteroconchia</taxon>
        <taxon>Palaeoheterodonta</taxon>
        <taxon>Unionida</taxon>
        <taxon>Unionoidea</taxon>
        <taxon>Unionidae</taxon>
        <taxon>Ambleminae</taxon>
        <taxon>Lampsilini</taxon>
        <taxon>Potamilus</taxon>
    </lineage>
</organism>
<keyword evidence="1" id="KW-0175">Coiled coil</keyword>
<evidence type="ECO:0000256" key="2">
    <source>
        <dbReference type="SAM" id="MobiDB-lite"/>
    </source>
</evidence>
<feature type="region of interest" description="Disordered" evidence="2">
    <location>
        <begin position="190"/>
        <end position="263"/>
    </location>
</feature>
<evidence type="ECO:0000256" key="1">
    <source>
        <dbReference type="SAM" id="Coils"/>
    </source>
</evidence>
<reference evidence="3" key="1">
    <citation type="journal article" date="2021" name="Genome Biol. Evol.">
        <title>A High-Quality Reference Genome for a Parasitic Bivalve with Doubly Uniparental Inheritance (Bivalvia: Unionida).</title>
        <authorList>
            <person name="Smith C.H."/>
        </authorList>
    </citation>
    <scope>NUCLEOTIDE SEQUENCE</scope>
    <source>
        <strain evidence="3">CHS0354</strain>
    </source>
</reference>
<protein>
    <recommendedName>
        <fullName evidence="5">Coiled-coil domain-containing protein 33</fullName>
    </recommendedName>
</protein>
<dbReference type="AlphaFoldDB" id="A0AAE0TD60"/>
<reference evidence="3" key="2">
    <citation type="journal article" date="2021" name="Genome Biol. Evol.">
        <title>Developing a high-quality reference genome for a parasitic bivalve with doubly uniparental inheritance (Bivalvia: Unionida).</title>
        <authorList>
            <person name="Smith C.H."/>
        </authorList>
    </citation>
    <scope>NUCLEOTIDE SEQUENCE</scope>
    <source>
        <strain evidence="3">CHS0354</strain>
        <tissue evidence="3">Mantle</tissue>
    </source>
</reference>
<evidence type="ECO:0000313" key="4">
    <source>
        <dbReference type="Proteomes" id="UP001195483"/>
    </source>
</evidence>
<evidence type="ECO:0008006" key="5">
    <source>
        <dbReference type="Google" id="ProtNLM"/>
    </source>
</evidence>
<feature type="compositionally biased region" description="Pro residues" evidence="2">
    <location>
        <begin position="212"/>
        <end position="223"/>
    </location>
</feature>
<accession>A0AAE0TD60</accession>
<keyword evidence="4" id="KW-1185">Reference proteome</keyword>
<evidence type="ECO:0000313" key="3">
    <source>
        <dbReference type="EMBL" id="KAK3608202.1"/>
    </source>
</evidence>
<dbReference type="PANTHER" id="PTHR21623:SF2">
    <property type="entry name" value="COILED-COIL DOMAIN-CONTAINING PROTEIN 33"/>
    <property type="match status" value="1"/>
</dbReference>
<dbReference type="PANTHER" id="PTHR21623">
    <property type="entry name" value="SPERIOLIN-BINDING FACTOR"/>
    <property type="match status" value="1"/>
</dbReference>
<dbReference type="SUPFAM" id="SSF49562">
    <property type="entry name" value="C2 domain (Calcium/lipid-binding domain, CaLB)"/>
    <property type="match status" value="1"/>
</dbReference>
<sequence>MESNTLPKIDDKALEFEIDIKDAQFNHEGYYYLQLSIQSSLTRDYSQIQLKKEGEASFVRQRVIKTDFTKQEESSPLTFFHDKKFTFHLPKGFCKNDKAHDVYLLVEAFLASDSTVGRSKKVGEGKFPIYPRPNAPRINLYAEPGENLYHYTDVLSLLRTLSSDNIQMHCGRIRCTYSLRELVPIQTRAETPPVVKKPKPIKANKQEEKAPSPKPRTPVPPPPTEREKKPQPPPPTASSWGENIGTLNLPETPPLPPATDWRKVPEVPLRPEDKHTFNIDKGYRHVSEVGKEQIDIIIHGAANLPQTPNGRIPQPFAVVKTKKDDDLDKKTTNTTHVSLRPTNAPSFEEMLILTLDEATAPDETIVLTMADAPNQQSLVTYKIPVSHLTPFHQYHLELNQPAKGIPGGVRTFATITRKLPRIPRDPSSPRYLGVEVLLQSVQTPIRNPLGPLIAVARIVPDYYNYKSDNLLSHPRTAGVTMNNVTFPSPHPLTFAVTQRSHHGHPQISLPGHPDQQPTWNHPYLFVEERDKATLFTPGAALVIEYYVASSGMERFRRAMNEQFWKMQSPVAFSMLPMDKEMYTQLIQDNAKHGLRVEGLPIQGSTLVTSQGKHPTVGMILRLITSDTPDTMKSVSNIENLPLLDMHPTSGDPPPFYRNSPDILKIEPGQPPADTMLTDMTELEPQEELRESPKAPAYYLQKIRKKALSPIKDGEMPPIDAMENILPEYQYIFYDPKGPQEAPARSLPGMSTRIPPPQSPSRGYQPEDLDMSTMTILDHQGKELDNYRSAVFKMGQDIIALRQQVRDLEANNSNLRRNLANYNDAGRLMVETSELEGLTKPEILSRYAAIKQTLSTQTADLKLYKEKVQTLQNQLIKKNDDEKKYLQLQKAHNQQQAVVLKMQDKLQKMKKMEEALKKQESVIEKMEKVIEKYHKDRSKTQKDKESHEANEVLLQENKRLRDQMIEIREQLRVAGRGGDDLEKLELYQALEKAEGRINALEKQLSENAKLWGRERADMSIKLNEAEHGFGRSTGMVLHDYPVYGERFGKTTQKRLSPLYR</sequence>
<reference evidence="3" key="3">
    <citation type="submission" date="2023-05" db="EMBL/GenBank/DDBJ databases">
        <authorList>
            <person name="Smith C.H."/>
        </authorList>
    </citation>
    <scope>NUCLEOTIDE SEQUENCE</scope>
    <source>
        <strain evidence="3">CHS0354</strain>
        <tissue evidence="3">Mantle</tissue>
    </source>
</reference>
<dbReference type="Proteomes" id="UP001195483">
    <property type="component" value="Unassembled WGS sequence"/>
</dbReference>